<keyword evidence="6 10" id="KW-0479">Metal-binding</keyword>
<evidence type="ECO:0000256" key="6">
    <source>
        <dbReference type="ARBA" id="ARBA00022723"/>
    </source>
</evidence>
<evidence type="ECO:0000256" key="1">
    <source>
        <dbReference type="ARBA" id="ARBA00003234"/>
    </source>
</evidence>
<feature type="binding site" evidence="10">
    <location>
        <position position="48"/>
    </location>
    <ligand>
        <name>[4Fe-4S] cluster</name>
        <dbReference type="ChEBI" id="CHEBI:49883"/>
        <label>1</label>
    </ligand>
</feature>
<keyword evidence="5 10" id="KW-0949">S-adenosyl-L-methionine</keyword>
<evidence type="ECO:0000256" key="9">
    <source>
        <dbReference type="ARBA" id="ARBA00051425"/>
    </source>
</evidence>
<comment type="cofactor">
    <cofactor evidence="10">
        <name>[4Fe-4S] cluster</name>
        <dbReference type="ChEBI" id="CHEBI:49883"/>
    </cofactor>
    <text evidence="10">Binds 2 [4Fe-4S] clusters. One cluster is coordinated with 3 cysteines and an exchangeable S-adenosyl-L-methionine.</text>
</comment>
<dbReference type="Proteomes" id="UP000199337">
    <property type="component" value="Unassembled WGS sequence"/>
</dbReference>
<feature type="domain" description="MTTase N-terminal" evidence="11">
    <location>
        <begin position="3"/>
        <end position="119"/>
    </location>
</feature>
<dbReference type="HAMAP" id="MF_01865">
    <property type="entry name" value="MTTase_RimO"/>
    <property type="match status" value="1"/>
</dbReference>
<sequence length="443" mass="49646">MDKKIGMISLGCAKNRVDTEIMLGHLQKAGYQLTGEAEEAEVIIINTCGFITAAKEESINAIFDAVRLKETGRCARIVVTGCLAQRYATELLEEVPEIDGIMGTGSVPEIVSTVNKVLTGERPVLVGTPGYIHHGKEPRILTTPRHTAYLKIAEGCENRCSYCAIPTIRGPYRSRPMEEIIEEAKELCLRGTKELIVVAQETTRYGIDLYGGYQLANLLQGLERIENCRWIRLMYCYPTTITGELLELIKSSPKICRYIDLPLQHINNRILKMMNRRGSKEHITYLISKLRRMMPGITLRTTFIVGFPGETEAEFNELLSFIEQTRFDRAGIFGYSPEEGTAAEKLPGRISDPEIAARVEAAMELQQDISAQNNRKFIDAEKTVLAEGWDNDANMYWGRSEGDAPEIDGKVFFASEELVRAGDFVKVKILDSTEYDLSGVRTK</sequence>
<dbReference type="GO" id="GO:0035599">
    <property type="term" value="F:aspartic acid methylthiotransferase activity"/>
    <property type="evidence" value="ECO:0007669"/>
    <property type="project" value="TreeGrafter"/>
</dbReference>
<keyword evidence="7 10" id="KW-0408">Iron</keyword>
<dbReference type="PROSITE" id="PS51449">
    <property type="entry name" value="MTTASE_N"/>
    <property type="match status" value="1"/>
</dbReference>
<gene>
    <name evidence="10" type="primary">rimO</name>
    <name evidence="13" type="ORF">SAMN05660649_01803</name>
</gene>
<dbReference type="SFLD" id="SFLDG01061">
    <property type="entry name" value="methylthiotransferase"/>
    <property type="match status" value="1"/>
</dbReference>
<evidence type="ECO:0000259" key="11">
    <source>
        <dbReference type="PROSITE" id="PS51449"/>
    </source>
</evidence>
<dbReference type="SFLD" id="SFLDF00274">
    <property type="entry name" value="ribosomal_protein_S12_methylth"/>
    <property type="match status" value="1"/>
</dbReference>
<dbReference type="NCBIfam" id="TIGR01125">
    <property type="entry name" value="30S ribosomal protein S12 methylthiotransferase RimO"/>
    <property type="match status" value="1"/>
</dbReference>
<keyword evidence="14" id="KW-1185">Reference proteome</keyword>
<comment type="similarity">
    <text evidence="10">Belongs to the methylthiotransferase family. RimO subfamily.</text>
</comment>
<dbReference type="InterPro" id="IPR002792">
    <property type="entry name" value="TRAM_dom"/>
</dbReference>
<dbReference type="InterPro" id="IPR012340">
    <property type="entry name" value="NA-bd_OB-fold"/>
</dbReference>
<reference evidence="14" key="1">
    <citation type="submission" date="2016-10" db="EMBL/GenBank/DDBJ databases">
        <authorList>
            <person name="Varghese N."/>
            <person name="Submissions S."/>
        </authorList>
    </citation>
    <scope>NUCLEOTIDE SEQUENCE [LARGE SCALE GENOMIC DNA]</scope>
    <source>
        <strain evidence="14">DSM 17038</strain>
    </source>
</reference>
<keyword evidence="8 10" id="KW-0411">Iron-sulfur</keyword>
<dbReference type="Pfam" id="PF00919">
    <property type="entry name" value="UPF0004"/>
    <property type="match status" value="1"/>
</dbReference>
<dbReference type="CDD" id="cd01335">
    <property type="entry name" value="Radical_SAM"/>
    <property type="match status" value="1"/>
</dbReference>
<dbReference type="SFLD" id="SFLDG01082">
    <property type="entry name" value="B12-binding_domain_containing"/>
    <property type="match status" value="1"/>
</dbReference>
<dbReference type="PROSITE" id="PS51918">
    <property type="entry name" value="RADICAL_SAM"/>
    <property type="match status" value="1"/>
</dbReference>
<accession>A0A1I2SAI7</accession>
<dbReference type="GO" id="GO:0005829">
    <property type="term" value="C:cytosol"/>
    <property type="evidence" value="ECO:0007669"/>
    <property type="project" value="TreeGrafter"/>
</dbReference>
<evidence type="ECO:0000313" key="13">
    <source>
        <dbReference type="EMBL" id="SFG48689.1"/>
    </source>
</evidence>
<dbReference type="Pfam" id="PF04055">
    <property type="entry name" value="Radical_SAM"/>
    <property type="match status" value="1"/>
</dbReference>
<comment type="catalytic activity">
    <reaction evidence="10">
        <text>L-aspartate(89)-[ribosomal protein uS12]-hydrogen + (sulfur carrier)-SH + AH2 + 2 S-adenosyl-L-methionine = 3-methylsulfanyl-L-aspartate(89)-[ribosomal protein uS12]-hydrogen + (sulfur carrier)-H + 5'-deoxyadenosine + L-methionine + A + S-adenosyl-L-homocysteine + 2 H(+)</text>
        <dbReference type="Rhea" id="RHEA:37087"/>
        <dbReference type="Rhea" id="RHEA-COMP:10460"/>
        <dbReference type="Rhea" id="RHEA-COMP:10461"/>
        <dbReference type="Rhea" id="RHEA-COMP:14737"/>
        <dbReference type="Rhea" id="RHEA-COMP:14739"/>
        <dbReference type="ChEBI" id="CHEBI:13193"/>
        <dbReference type="ChEBI" id="CHEBI:15378"/>
        <dbReference type="ChEBI" id="CHEBI:17319"/>
        <dbReference type="ChEBI" id="CHEBI:17499"/>
        <dbReference type="ChEBI" id="CHEBI:29917"/>
        <dbReference type="ChEBI" id="CHEBI:29961"/>
        <dbReference type="ChEBI" id="CHEBI:57844"/>
        <dbReference type="ChEBI" id="CHEBI:57856"/>
        <dbReference type="ChEBI" id="CHEBI:59789"/>
        <dbReference type="ChEBI" id="CHEBI:64428"/>
        <dbReference type="ChEBI" id="CHEBI:73599"/>
        <dbReference type="EC" id="2.8.4.4"/>
    </reaction>
</comment>
<organism evidence="13 14">
    <name type="scientific">Desulfotruncus arcticus DSM 17038</name>
    <dbReference type="NCBI Taxonomy" id="1121424"/>
    <lineage>
        <taxon>Bacteria</taxon>
        <taxon>Bacillati</taxon>
        <taxon>Bacillota</taxon>
        <taxon>Clostridia</taxon>
        <taxon>Eubacteriales</taxon>
        <taxon>Desulfallaceae</taxon>
        <taxon>Desulfotruncus</taxon>
    </lineage>
</organism>
<feature type="binding site" evidence="10">
    <location>
        <position position="12"/>
    </location>
    <ligand>
        <name>[4Fe-4S] cluster</name>
        <dbReference type="ChEBI" id="CHEBI:49883"/>
        <label>1</label>
    </ligand>
</feature>
<dbReference type="GO" id="GO:0035597">
    <property type="term" value="F:tRNA-2-methylthio-N(6)-dimethylallyladenosine(37) synthase activity"/>
    <property type="evidence" value="ECO:0007669"/>
    <property type="project" value="UniProtKB-EC"/>
</dbReference>
<dbReference type="InterPro" id="IPR038135">
    <property type="entry name" value="Methylthiotransferase_N_sf"/>
</dbReference>
<feature type="domain" description="Radical SAM core" evidence="12">
    <location>
        <begin position="142"/>
        <end position="372"/>
    </location>
</feature>
<comment type="function">
    <text evidence="1">Catalyzes the methylthiolation of N6-(dimethylallyl)adenosine (i(6)A), leading to the formation of 2-methylthio-N6-(dimethylallyl)adenosine (ms(2)i(6)A) at position 37 in tRNAs that read codons beginning with uridine.</text>
</comment>
<dbReference type="EMBL" id="FOOX01000005">
    <property type="protein sequence ID" value="SFG48689.1"/>
    <property type="molecule type" value="Genomic_DNA"/>
</dbReference>
<evidence type="ECO:0000256" key="4">
    <source>
        <dbReference type="ARBA" id="ARBA00022679"/>
    </source>
</evidence>
<comment type="function">
    <text evidence="10">Catalyzes the methylthiolation of an aspartic acid residue of ribosomal protein uS12.</text>
</comment>
<dbReference type="OrthoDB" id="9805215at2"/>
<evidence type="ECO:0000256" key="8">
    <source>
        <dbReference type="ARBA" id="ARBA00023014"/>
    </source>
</evidence>
<dbReference type="RefSeq" id="WP_092470804.1">
    <property type="nucleotide sequence ID" value="NZ_FOOX01000005.1"/>
</dbReference>
<keyword evidence="13" id="KW-0687">Ribonucleoprotein</keyword>
<dbReference type="FunFam" id="3.80.30.20:FF:000001">
    <property type="entry name" value="tRNA-2-methylthio-N(6)-dimethylallyladenosine synthase 2"/>
    <property type="match status" value="1"/>
</dbReference>
<dbReference type="AlphaFoldDB" id="A0A1I2SAI7"/>
<keyword evidence="13" id="KW-0689">Ribosomal protein</keyword>
<dbReference type="InterPro" id="IPR058240">
    <property type="entry name" value="rSAM_sf"/>
</dbReference>
<protein>
    <recommendedName>
        <fullName evidence="10">Ribosomal protein uS12 methylthiotransferase RimO</fullName>
        <shortName evidence="10">uS12 MTTase</shortName>
        <shortName evidence="10">uS12 methylthiotransferase</shortName>
        <ecNumber evidence="10">2.8.4.4</ecNumber>
    </recommendedName>
    <alternativeName>
        <fullName evidence="10">Ribosomal protein uS12 (aspartate-C(3))-methylthiotransferase</fullName>
    </alternativeName>
    <alternativeName>
        <fullName evidence="10">Ribosome maturation factor RimO</fullName>
    </alternativeName>
</protein>
<dbReference type="InterPro" id="IPR005839">
    <property type="entry name" value="Methylthiotransferase"/>
</dbReference>
<evidence type="ECO:0000256" key="3">
    <source>
        <dbReference type="ARBA" id="ARBA00022490"/>
    </source>
</evidence>
<evidence type="ECO:0000256" key="2">
    <source>
        <dbReference type="ARBA" id="ARBA00022485"/>
    </source>
</evidence>
<evidence type="ECO:0000256" key="7">
    <source>
        <dbReference type="ARBA" id="ARBA00023004"/>
    </source>
</evidence>
<keyword evidence="2 10" id="KW-0004">4Fe-4S</keyword>
<dbReference type="InterPro" id="IPR020612">
    <property type="entry name" value="Methylthiotransferase_CS"/>
</dbReference>
<dbReference type="InterPro" id="IPR005840">
    <property type="entry name" value="Ribosomal_uS12_MeSTrfase_RimO"/>
</dbReference>
<dbReference type="GO" id="GO:0005840">
    <property type="term" value="C:ribosome"/>
    <property type="evidence" value="ECO:0007669"/>
    <property type="project" value="UniProtKB-KW"/>
</dbReference>
<evidence type="ECO:0000256" key="10">
    <source>
        <dbReference type="HAMAP-Rule" id="MF_01865"/>
    </source>
</evidence>
<comment type="subcellular location">
    <subcellularLocation>
        <location evidence="10">Cytoplasm</location>
    </subcellularLocation>
</comment>
<name>A0A1I2SAI7_9FIRM</name>
<feature type="binding site" evidence="10">
    <location>
        <position position="156"/>
    </location>
    <ligand>
        <name>[4Fe-4S] cluster</name>
        <dbReference type="ChEBI" id="CHEBI:49883"/>
        <label>2</label>
        <note>4Fe-4S-S-AdoMet</note>
    </ligand>
</feature>
<dbReference type="GO" id="GO:0103039">
    <property type="term" value="F:protein methylthiotransferase activity"/>
    <property type="evidence" value="ECO:0007669"/>
    <property type="project" value="UniProtKB-EC"/>
</dbReference>
<dbReference type="GO" id="GO:0051539">
    <property type="term" value="F:4 iron, 4 sulfur cluster binding"/>
    <property type="evidence" value="ECO:0007669"/>
    <property type="project" value="UniProtKB-UniRule"/>
</dbReference>
<feature type="binding site" evidence="10">
    <location>
        <position position="82"/>
    </location>
    <ligand>
        <name>[4Fe-4S] cluster</name>
        <dbReference type="ChEBI" id="CHEBI:49883"/>
        <label>1</label>
    </ligand>
</feature>
<dbReference type="InterPro" id="IPR006638">
    <property type="entry name" value="Elp3/MiaA/NifB-like_rSAM"/>
</dbReference>
<dbReference type="InterPro" id="IPR013848">
    <property type="entry name" value="Methylthiotransferase_N"/>
</dbReference>
<feature type="binding site" evidence="10">
    <location>
        <position position="163"/>
    </location>
    <ligand>
        <name>[4Fe-4S] cluster</name>
        <dbReference type="ChEBI" id="CHEBI:49883"/>
        <label>2</label>
        <note>4Fe-4S-S-AdoMet</note>
    </ligand>
</feature>
<dbReference type="Gene3D" id="2.40.50.140">
    <property type="entry name" value="Nucleic acid-binding proteins"/>
    <property type="match status" value="1"/>
</dbReference>
<dbReference type="PROSITE" id="PS01278">
    <property type="entry name" value="MTTASE_RADICAL"/>
    <property type="match status" value="1"/>
</dbReference>
<dbReference type="Gene3D" id="3.80.30.20">
    <property type="entry name" value="tm_1862 like domain"/>
    <property type="match status" value="1"/>
</dbReference>
<dbReference type="SMART" id="SM00729">
    <property type="entry name" value="Elp3"/>
    <property type="match status" value="1"/>
</dbReference>
<keyword evidence="3 10" id="KW-0963">Cytoplasm</keyword>
<dbReference type="NCBIfam" id="TIGR00089">
    <property type="entry name" value="MiaB/RimO family radical SAM methylthiotransferase"/>
    <property type="match status" value="1"/>
</dbReference>
<dbReference type="InterPro" id="IPR007197">
    <property type="entry name" value="rSAM"/>
</dbReference>
<dbReference type="Gene3D" id="3.40.50.12160">
    <property type="entry name" value="Methylthiotransferase, N-terminal domain"/>
    <property type="match status" value="1"/>
</dbReference>
<comment type="catalytic activity">
    <reaction evidence="9">
        <text>N(6)-dimethylallyladenosine(37) in tRNA + (sulfur carrier)-SH + AH2 + 2 S-adenosyl-L-methionine = 2-methylsulfanyl-N(6)-dimethylallyladenosine(37) in tRNA + (sulfur carrier)-H + 5'-deoxyadenosine + L-methionine + A + S-adenosyl-L-homocysteine + 2 H(+)</text>
        <dbReference type="Rhea" id="RHEA:37067"/>
        <dbReference type="Rhea" id="RHEA-COMP:10375"/>
        <dbReference type="Rhea" id="RHEA-COMP:10376"/>
        <dbReference type="Rhea" id="RHEA-COMP:14737"/>
        <dbReference type="Rhea" id="RHEA-COMP:14739"/>
        <dbReference type="ChEBI" id="CHEBI:13193"/>
        <dbReference type="ChEBI" id="CHEBI:15378"/>
        <dbReference type="ChEBI" id="CHEBI:17319"/>
        <dbReference type="ChEBI" id="CHEBI:17499"/>
        <dbReference type="ChEBI" id="CHEBI:29917"/>
        <dbReference type="ChEBI" id="CHEBI:57844"/>
        <dbReference type="ChEBI" id="CHEBI:57856"/>
        <dbReference type="ChEBI" id="CHEBI:59789"/>
        <dbReference type="ChEBI" id="CHEBI:64428"/>
        <dbReference type="ChEBI" id="CHEBI:74415"/>
        <dbReference type="ChEBI" id="CHEBI:74417"/>
        <dbReference type="EC" id="2.8.4.3"/>
    </reaction>
</comment>
<dbReference type="FunFam" id="3.40.50.12160:FF:000003">
    <property type="entry name" value="CDK5 regulatory subunit-associated protein 1"/>
    <property type="match status" value="1"/>
</dbReference>
<dbReference type="InterPro" id="IPR023404">
    <property type="entry name" value="rSAM_horseshoe"/>
</dbReference>
<dbReference type="SFLD" id="SFLDS00029">
    <property type="entry name" value="Radical_SAM"/>
    <property type="match status" value="1"/>
</dbReference>
<proteinExistence type="inferred from homology"/>
<evidence type="ECO:0000313" key="14">
    <source>
        <dbReference type="Proteomes" id="UP000199337"/>
    </source>
</evidence>
<evidence type="ECO:0000256" key="5">
    <source>
        <dbReference type="ARBA" id="ARBA00022691"/>
    </source>
</evidence>
<feature type="binding site" evidence="10">
    <location>
        <position position="160"/>
    </location>
    <ligand>
        <name>[4Fe-4S] cluster</name>
        <dbReference type="ChEBI" id="CHEBI:49883"/>
        <label>2</label>
        <note>4Fe-4S-S-AdoMet</note>
    </ligand>
</feature>
<dbReference type="EC" id="2.8.4.4" evidence="10"/>
<dbReference type="GO" id="GO:0046872">
    <property type="term" value="F:metal ion binding"/>
    <property type="evidence" value="ECO:0007669"/>
    <property type="project" value="UniProtKB-KW"/>
</dbReference>
<dbReference type="PANTHER" id="PTHR43837:SF1">
    <property type="entry name" value="RIBOSOMAL PROTEIN US12 METHYLTHIOTRANSFERASE RIMO"/>
    <property type="match status" value="1"/>
</dbReference>
<evidence type="ECO:0000259" key="12">
    <source>
        <dbReference type="PROSITE" id="PS51918"/>
    </source>
</evidence>
<keyword evidence="4 10" id="KW-0808">Transferase</keyword>
<dbReference type="STRING" id="341036.SAMN05660649_01803"/>
<dbReference type="Pfam" id="PF18693">
    <property type="entry name" value="TRAM_2"/>
    <property type="match status" value="1"/>
</dbReference>
<dbReference type="PANTHER" id="PTHR43837">
    <property type="entry name" value="RIBOSOMAL PROTEIN S12 METHYLTHIOTRANSFERASE RIMO"/>
    <property type="match status" value="1"/>
</dbReference>
<dbReference type="SUPFAM" id="SSF102114">
    <property type="entry name" value="Radical SAM enzymes"/>
    <property type="match status" value="1"/>
</dbReference>